<proteinExistence type="predicted"/>
<keyword evidence="2" id="KW-1185">Reference proteome</keyword>
<reference evidence="1 2" key="1">
    <citation type="journal article" date="2023" name="Life. Sci Alliance">
        <title>Evolutionary insights into 3D genome organization and epigenetic landscape of Vigna mungo.</title>
        <authorList>
            <person name="Junaid A."/>
            <person name="Singh B."/>
            <person name="Bhatia S."/>
        </authorList>
    </citation>
    <scope>NUCLEOTIDE SEQUENCE [LARGE SCALE GENOMIC DNA]</scope>
    <source>
        <strain evidence="1">Urdbean</strain>
    </source>
</reference>
<dbReference type="Proteomes" id="UP001374535">
    <property type="component" value="Chromosome 4"/>
</dbReference>
<accession>A0AAQ3NVS2</accession>
<dbReference type="AlphaFoldDB" id="A0AAQ3NVS2"/>
<protein>
    <submittedName>
        <fullName evidence="1">Uncharacterized protein</fullName>
    </submittedName>
</protein>
<sequence>MVFHCSLVRIYIVPLKWFFAFFSFSLCLGATAASSNPSFLFPHQSIVREISTSFLERDSGKQGRNYLDKARAPRGAWSSFELGKGSNLAICMDSYCLHFPYRFEVCCYAHVLVYLCSECVSS</sequence>
<dbReference type="EMBL" id="CP144697">
    <property type="protein sequence ID" value="WVZ15682.1"/>
    <property type="molecule type" value="Genomic_DNA"/>
</dbReference>
<evidence type="ECO:0000313" key="2">
    <source>
        <dbReference type="Proteomes" id="UP001374535"/>
    </source>
</evidence>
<evidence type="ECO:0000313" key="1">
    <source>
        <dbReference type="EMBL" id="WVZ15682.1"/>
    </source>
</evidence>
<name>A0AAQ3NVS2_VIGMU</name>
<gene>
    <name evidence="1" type="ORF">V8G54_013248</name>
</gene>
<organism evidence="1 2">
    <name type="scientific">Vigna mungo</name>
    <name type="common">Black gram</name>
    <name type="synonym">Phaseolus mungo</name>
    <dbReference type="NCBI Taxonomy" id="3915"/>
    <lineage>
        <taxon>Eukaryota</taxon>
        <taxon>Viridiplantae</taxon>
        <taxon>Streptophyta</taxon>
        <taxon>Embryophyta</taxon>
        <taxon>Tracheophyta</taxon>
        <taxon>Spermatophyta</taxon>
        <taxon>Magnoliopsida</taxon>
        <taxon>eudicotyledons</taxon>
        <taxon>Gunneridae</taxon>
        <taxon>Pentapetalae</taxon>
        <taxon>rosids</taxon>
        <taxon>fabids</taxon>
        <taxon>Fabales</taxon>
        <taxon>Fabaceae</taxon>
        <taxon>Papilionoideae</taxon>
        <taxon>50 kb inversion clade</taxon>
        <taxon>NPAAA clade</taxon>
        <taxon>indigoferoid/millettioid clade</taxon>
        <taxon>Phaseoleae</taxon>
        <taxon>Vigna</taxon>
    </lineage>
</organism>